<feature type="chain" id="PRO_5045106152" evidence="4">
    <location>
        <begin position="26"/>
        <end position="669"/>
    </location>
</feature>
<feature type="signal peptide" evidence="4">
    <location>
        <begin position="1"/>
        <end position="25"/>
    </location>
</feature>
<evidence type="ECO:0000256" key="1">
    <source>
        <dbReference type="ARBA" id="ARBA00022801"/>
    </source>
</evidence>
<dbReference type="Proteomes" id="UP001634747">
    <property type="component" value="Unassembled WGS sequence"/>
</dbReference>
<dbReference type="Gene3D" id="2.120.10.60">
    <property type="entry name" value="Tricorn protease N-terminal domain"/>
    <property type="match status" value="1"/>
</dbReference>
<dbReference type="InterPro" id="IPR011042">
    <property type="entry name" value="6-blade_b-propeller_TolB-like"/>
</dbReference>
<evidence type="ECO:0000256" key="4">
    <source>
        <dbReference type="SAM" id="SignalP"/>
    </source>
</evidence>
<accession>A0ABW9KG87</accession>
<dbReference type="GO" id="GO:0016787">
    <property type="term" value="F:hydrolase activity"/>
    <property type="evidence" value="ECO:0007669"/>
    <property type="project" value="UniProtKB-KW"/>
</dbReference>
<organism evidence="7 8">
    <name type="scientific">Terriglobus aquaticus</name>
    <dbReference type="NCBI Taxonomy" id="940139"/>
    <lineage>
        <taxon>Bacteria</taxon>
        <taxon>Pseudomonadati</taxon>
        <taxon>Acidobacteriota</taxon>
        <taxon>Terriglobia</taxon>
        <taxon>Terriglobales</taxon>
        <taxon>Acidobacteriaceae</taxon>
        <taxon>Terriglobus</taxon>
    </lineage>
</organism>
<feature type="domain" description="Peptidase S9 prolyl oligopeptidase catalytic" evidence="5">
    <location>
        <begin position="431"/>
        <end position="635"/>
    </location>
</feature>
<dbReference type="InterPro" id="IPR029058">
    <property type="entry name" value="AB_hydrolase_fold"/>
</dbReference>
<evidence type="ECO:0000256" key="2">
    <source>
        <dbReference type="ARBA" id="ARBA00022825"/>
    </source>
</evidence>
<dbReference type="InterPro" id="IPR002469">
    <property type="entry name" value="Peptidase_S9B_N"/>
</dbReference>
<sequence>MSMLSYKLFAAAALMAGASWMQLPAAETPAKFTLQDLLAVEPLGEAALSPDGKTFALVRGGQIGMMPADGGWPVVLTTTPGGKSGVQWSPDGRHLAYASQGSIWSVAVDGGAPRRLTNAPAGAGDPRQAGDRDPHWSPDGKWIVFASGRRGNSSLLAVSADGTTTSFLTPPTEEASAAEWSHDGRSIAYVSRTKDSFSGSIRLLRFAPGAAEFDAKAIRTLYTAPVDRGGGWSIRSLSWSHDDRQIATALQNSGWEHIYVVPVSGGAPKQLTEGHFEDSDPEFSPDGKNIVFVSNRDLAEASAIWVVPASGGEAHAAAKFQAAGVSSSPRWSDDGKQIYFHRQTATTTGDVYTVPSDAADKARSLSSTTPVTIARAFQTPERVTWKSKDGREISGLLYKPQSARPGAKLPAVLWIHGGPEGQDVYRADGWAQYLAQEGYLVLEPNYRGSTGYGEAFRNANVEDSNGGEVDDVAAGAEFLVTQKGADPARLGIGGGSHGGTMVAYMVTRYPDLFAAAIELYGVVDRALFLERTNGPSAIRWSMKMGGSPSEKPENYRRANVLLSIDKVHTPLLVMHGQNDPQVPPAESARFVEALHAAHKTVFYFTYAGELHGFAQPAHRLDAWEKQKAFFDHYLSPKQGLTSTSTEEVLFPGSGVKGASPSTVEGVALP</sequence>
<dbReference type="SUPFAM" id="SSF53474">
    <property type="entry name" value="alpha/beta-Hydrolases"/>
    <property type="match status" value="1"/>
</dbReference>
<evidence type="ECO:0000256" key="3">
    <source>
        <dbReference type="SAM" id="MobiDB-lite"/>
    </source>
</evidence>
<evidence type="ECO:0000259" key="5">
    <source>
        <dbReference type="Pfam" id="PF00326"/>
    </source>
</evidence>
<feature type="compositionally biased region" description="Basic and acidic residues" evidence="3">
    <location>
        <begin position="128"/>
        <end position="137"/>
    </location>
</feature>
<feature type="domain" description="Dipeptidylpeptidase IV N-terminal" evidence="6">
    <location>
        <begin position="239"/>
        <end position="312"/>
    </location>
</feature>
<proteinExistence type="predicted"/>
<feature type="region of interest" description="Disordered" evidence="3">
    <location>
        <begin position="115"/>
        <end position="137"/>
    </location>
</feature>
<keyword evidence="4" id="KW-0732">Signal</keyword>
<dbReference type="Gene3D" id="2.120.10.30">
    <property type="entry name" value="TolB, C-terminal domain"/>
    <property type="match status" value="1"/>
</dbReference>
<dbReference type="EMBL" id="JBJYXY010000001">
    <property type="protein sequence ID" value="MFN2974751.1"/>
    <property type="molecule type" value="Genomic_DNA"/>
</dbReference>
<dbReference type="RefSeq" id="WP_263413694.1">
    <property type="nucleotide sequence ID" value="NZ_BAABBH010000001.1"/>
</dbReference>
<keyword evidence="2" id="KW-0720">Serine protease</keyword>
<evidence type="ECO:0000259" key="6">
    <source>
        <dbReference type="Pfam" id="PF00930"/>
    </source>
</evidence>
<name>A0ABW9KG87_9BACT</name>
<dbReference type="Pfam" id="PF00326">
    <property type="entry name" value="Peptidase_S9"/>
    <property type="match status" value="1"/>
</dbReference>
<dbReference type="SUPFAM" id="SSF82171">
    <property type="entry name" value="DPP6 N-terminal domain-like"/>
    <property type="match status" value="1"/>
</dbReference>
<dbReference type="Gene3D" id="3.40.50.1820">
    <property type="entry name" value="alpha/beta hydrolase"/>
    <property type="match status" value="1"/>
</dbReference>
<keyword evidence="2" id="KW-0645">Protease</keyword>
<protein>
    <submittedName>
        <fullName evidence="7">Alpha/beta fold hydrolase</fullName>
    </submittedName>
</protein>
<dbReference type="InterPro" id="IPR011659">
    <property type="entry name" value="WD40"/>
</dbReference>
<dbReference type="PANTHER" id="PTHR42776:SF27">
    <property type="entry name" value="DIPEPTIDYL PEPTIDASE FAMILY MEMBER 6"/>
    <property type="match status" value="1"/>
</dbReference>
<dbReference type="PANTHER" id="PTHR42776">
    <property type="entry name" value="SERINE PEPTIDASE S9 FAMILY MEMBER"/>
    <property type="match status" value="1"/>
</dbReference>
<keyword evidence="8" id="KW-1185">Reference proteome</keyword>
<evidence type="ECO:0000313" key="8">
    <source>
        <dbReference type="Proteomes" id="UP001634747"/>
    </source>
</evidence>
<dbReference type="Pfam" id="PF00930">
    <property type="entry name" value="DPPIV_N"/>
    <property type="match status" value="1"/>
</dbReference>
<evidence type="ECO:0000313" key="7">
    <source>
        <dbReference type="EMBL" id="MFN2974751.1"/>
    </source>
</evidence>
<dbReference type="InterPro" id="IPR001375">
    <property type="entry name" value="Peptidase_S9_cat"/>
</dbReference>
<comment type="caution">
    <text evidence="7">The sequence shown here is derived from an EMBL/GenBank/DDBJ whole genome shotgun (WGS) entry which is preliminary data.</text>
</comment>
<gene>
    <name evidence="7" type="ORF">ACK2TP_03170</name>
</gene>
<dbReference type="PRINTS" id="PR00862">
    <property type="entry name" value="PROLIGOPTASE"/>
</dbReference>
<keyword evidence="1 7" id="KW-0378">Hydrolase</keyword>
<reference evidence="7 8" key="1">
    <citation type="submission" date="2024-12" db="EMBL/GenBank/DDBJ databases">
        <authorList>
            <person name="Lee Y."/>
        </authorList>
    </citation>
    <scope>NUCLEOTIDE SEQUENCE [LARGE SCALE GENOMIC DNA]</scope>
    <source>
        <strain evidence="7 8">03SUJ4</strain>
    </source>
</reference>
<dbReference type="Pfam" id="PF07676">
    <property type="entry name" value="PD40"/>
    <property type="match status" value="3"/>
</dbReference>
<dbReference type="InterPro" id="IPR002470">
    <property type="entry name" value="Peptidase_S9A"/>
</dbReference>